<comment type="caution">
    <text evidence="1">The sequence shown here is derived from an EMBL/GenBank/DDBJ whole genome shotgun (WGS) entry which is preliminary data.</text>
</comment>
<organism evidence="1 2">
    <name type="scientific">Motilibacter deserti</name>
    <dbReference type="NCBI Taxonomy" id="2714956"/>
    <lineage>
        <taxon>Bacteria</taxon>
        <taxon>Bacillati</taxon>
        <taxon>Actinomycetota</taxon>
        <taxon>Actinomycetes</taxon>
        <taxon>Motilibacterales</taxon>
        <taxon>Motilibacteraceae</taxon>
        <taxon>Motilibacter</taxon>
    </lineage>
</organism>
<accession>A0ABX0H1J2</accession>
<dbReference type="Pfam" id="PF03682">
    <property type="entry name" value="UPF0158"/>
    <property type="match status" value="1"/>
</dbReference>
<evidence type="ECO:0000313" key="1">
    <source>
        <dbReference type="EMBL" id="NHC15751.1"/>
    </source>
</evidence>
<proteinExistence type="predicted"/>
<protein>
    <submittedName>
        <fullName evidence="1">Uncharacterized protein</fullName>
    </submittedName>
</protein>
<name>A0ABX0H1J2_9ACTN</name>
<sequence length="208" mass="22502">MDALEQLLEAADLSDRLQLAGAAVLVLLAGRGEAGDAAARIGAELRNRGWRGDEDLADEIDVAMAGRRRALRPVPVDLGELADFAGGGVDGGDALLDLETGRVWPAAVLDDPGVEVPDVEEDQARWLVVPPTASREGWRDMRDFAESLNGPVRESMLNAIEGRGAFSRFRRALDLSGEDVLDSWLAFREERRLGRARAWLAAEGYTPA</sequence>
<dbReference type="EMBL" id="JAANNP010000051">
    <property type="protein sequence ID" value="NHC15751.1"/>
    <property type="molecule type" value="Genomic_DNA"/>
</dbReference>
<keyword evidence="2" id="KW-1185">Reference proteome</keyword>
<dbReference type="Proteomes" id="UP000800981">
    <property type="component" value="Unassembled WGS sequence"/>
</dbReference>
<dbReference type="RefSeq" id="WP_166284239.1">
    <property type="nucleotide sequence ID" value="NZ_JAANNP010000051.1"/>
</dbReference>
<reference evidence="1 2" key="1">
    <citation type="submission" date="2020-03" db="EMBL/GenBank/DDBJ databases">
        <title>Two novel Motilibacter sp.</title>
        <authorList>
            <person name="Liu S."/>
        </authorList>
    </citation>
    <scope>NUCLEOTIDE SEQUENCE [LARGE SCALE GENOMIC DNA]</scope>
    <source>
        <strain evidence="1 2">E257</strain>
    </source>
</reference>
<evidence type="ECO:0000313" key="2">
    <source>
        <dbReference type="Proteomes" id="UP000800981"/>
    </source>
</evidence>
<gene>
    <name evidence="1" type="ORF">G9H71_18370</name>
</gene>
<dbReference type="InterPro" id="IPR005361">
    <property type="entry name" value="UPF0158"/>
</dbReference>